<dbReference type="EMBL" id="PGCJ01000167">
    <property type="protein sequence ID" value="PLW41588.1"/>
    <property type="molecule type" value="Genomic_DNA"/>
</dbReference>
<gene>
    <name evidence="1" type="ORF">PCANC_17415</name>
</gene>
<sequence>MLDSATEGMDALKINSTKTKEIGQYADMVISGFRALIKKREDNLDGEDRLRG</sequence>
<evidence type="ECO:0000313" key="2">
    <source>
        <dbReference type="Proteomes" id="UP000235388"/>
    </source>
</evidence>
<comment type="caution">
    <text evidence="1">The sequence shown here is derived from an EMBL/GenBank/DDBJ whole genome shotgun (WGS) entry which is preliminary data.</text>
</comment>
<dbReference type="AlphaFoldDB" id="A0A2N5UV03"/>
<protein>
    <submittedName>
        <fullName evidence="1">Uncharacterized protein</fullName>
    </submittedName>
</protein>
<organism evidence="1 2">
    <name type="scientific">Puccinia coronata f. sp. avenae</name>
    <dbReference type="NCBI Taxonomy" id="200324"/>
    <lineage>
        <taxon>Eukaryota</taxon>
        <taxon>Fungi</taxon>
        <taxon>Dikarya</taxon>
        <taxon>Basidiomycota</taxon>
        <taxon>Pucciniomycotina</taxon>
        <taxon>Pucciniomycetes</taxon>
        <taxon>Pucciniales</taxon>
        <taxon>Pucciniaceae</taxon>
        <taxon>Puccinia</taxon>
    </lineage>
</organism>
<accession>A0A2N5UV03</accession>
<keyword evidence="2" id="KW-1185">Reference proteome</keyword>
<name>A0A2N5UV03_9BASI</name>
<feature type="non-terminal residue" evidence="1">
    <location>
        <position position="52"/>
    </location>
</feature>
<proteinExistence type="predicted"/>
<evidence type="ECO:0000313" key="1">
    <source>
        <dbReference type="EMBL" id="PLW41588.1"/>
    </source>
</evidence>
<reference evidence="1 2" key="1">
    <citation type="submission" date="2017-11" db="EMBL/GenBank/DDBJ databases">
        <title>De novo assembly and phasing of dikaryotic genomes from two isolates of Puccinia coronata f. sp. avenae, the causal agent of oat crown rust.</title>
        <authorList>
            <person name="Miller M.E."/>
            <person name="Zhang Y."/>
            <person name="Omidvar V."/>
            <person name="Sperschneider J."/>
            <person name="Schwessinger B."/>
            <person name="Raley C."/>
            <person name="Palmer J.M."/>
            <person name="Garnica D."/>
            <person name="Upadhyaya N."/>
            <person name="Rathjen J."/>
            <person name="Taylor J.M."/>
            <person name="Park R.F."/>
            <person name="Dodds P.N."/>
            <person name="Hirsch C.D."/>
            <person name="Kianian S.F."/>
            <person name="Figueroa M."/>
        </authorList>
    </citation>
    <scope>NUCLEOTIDE SEQUENCE [LARGE SCALE GENOMIC DNA]</scope>
    <source>
        <strain evidence="1">12NC29</strain>
    </source>
</reference>
<dbReference type="Proteomes" id="UP000235388">
    <property type="component" value="Unassembled WGS sequence"/>
</dbReference>